<evidence type="ECO:0000256" key="6">
    <source>
        <dbReference type="ARBA" id="ARBA00022692"/>
    </source>
</evidence>
<dbReference type="PROSITE" id="PS50110">
    <property type="entry name" value="RESPONSE_REGULATORY"/>
    <property type="match status" value="1"/>
</dbReference>
<sequence length="809" mass="90988">MSIAHFSRLINFYSQILGPTSEHNKDKLPNFIWENFVEEACRILKAQQGLVFEIGSETEVAIQMPRHQITGIRLYRVNKHEKTGIFQSINQILIVPLTLNYCIAFFFSFAPKNKSKVLKDAKSVQSFGQTLLNLTQKSFHLRETSPSNWNNHNVLVAGHIKQNDTKTPNENSETNQIEQRGQLLSTIIDTLPVIIFRISPVGQFVELTGAGLKALSINPYEIIGQKAWEIFPELKKPLKEIKKRQPSKFTLNRTEDENNWVFETHTFPDEFRPGGVVGFAIDKTEQANFEQKLRQAKDWAENANLAKSTFLATQSHEIRTPISTILGFAQLLKNYTLPAQAEEYLDLIISSGKNLLSLLGNILDLAKIEEGKLELHQEAFLIRKNITSTLHPYKIQTEAKGLDFSLKIGNNIPTTLVGDHSKISQILINLVSNSLKFTSSGKIQISITTETGATDGFIILLIEVSDTGIGIPKKHQSSIFENYTQVDPALDKKAGGVGLGLAIVKQLVKFMNGKIELKSPGILGSRSNPGSSFYISLPIQCLPPSNCHSFRTNNIKVNYKEKVNVLVVDDNIINQKLSVAMLADIGCKAYQAKNGKEALAKLNSFDFDLILMDVQMPVLDGLETTKKIRELYGQTIPIVGLSANVYKEDIEQCFESGMNDYLSRPFTKSSFQEKIIKWCGRKSSKIPPSFPDPTKLRGLEFLMQIFNGDPEIIRGIVKDYLIHQDQMLIDLEHAIMIQDNAKVAIIIHKIRSSLHTVGLHSLYSLLTEMEDMAKNNKHQRLLNAQYQELKITAELARNELETALNQMQS</sequence>
<dbReference type="Pfam" id="PF02518">
    <property type="entry name" value="HATPase_c"/>
    <property type="match status" value="1"/>
</dbReference>
<dbReference type="RefSeq" id="WP_213945367.1">
    <property type="nucleotide sequence ID" value="NZ_JAHCMY010000005.1"/>
</dbReference>
<dbReference type="SUPFAM" id="SSF52172">
    <property type="entry name" value="CheY-like"/>
    <property type="match status" value="1"/>
</dbReference>
<dbReference type="InterPro" id="IPR036097">
    <property type="entry name" value="HisK_dim/P_sf"/>
</dbReference>
<evidence type="ECO:0000256" key="8">
    <source>
        <dbReference type="ARBA" id="ARBA00022840"/>
    </source>
</evidence>
<keyword evidence="7" id="KW-0547">Nucleotide-binding</keyword>
<dbReference type="PANTHER" id="PTHR45339">
    <property type="entry name" value="HYBRID SIGNAL TRANSDUCTION HISTIDINE KINASE J"/>
    <property type="match status" value="1"/>
</dbReference>
<dbReference type="GO" id="GO:0005524">
    <property type="term" value="F:ATP binding"/>
    <property type="evidence" value="ECO:0007669"/>
    <property type="project" value="UniProtKB-KW"/>
</dbReference>
<comment type="catalytic activity">
    <reaction evidence="1">
        <text>ATP + protein L-histidine = ADP + protein N-phospho-L-histidine.</text>
        <dbReference type="EC" id="2.7.13.3"/>
    </reaction>
</comment>
<dbReference type="SUPFAM" id="SSF47226">
    <property type="entry name" value="Histidine-containing phosphotransfer domain, HPT domain"/>
    <property type="match status" value="1"/>
</dbReference>
<dbReference type="InterPro" id="IPR003661">
    <property type="entry name" value="HisK_dim/P_dom"/>
</dbReference>
<feature type="coiled-coil region" evidence="14">
    <location>
        <begin position="779"/>
        <end position="806"/>
    </location>
</feature>
<dbReference type="FunFam" id="3.30.565.10:FF:000010">
    <property type="entry name" value="Sensor histidine kinase RcsC"/>
    <property type="match status" value="1"/>
</dbReference>
<evidence type="ECO:0000313" key="19">
    <source>
        <dbReference type="Proteomes" id="UP001319104"/>
    </source>
</evidence>
<dbReference type="Pfam" id="PF00072">
    <property type="entry name" value="Response_reg"/>
    <property type="match status" value="1"/>
</dbReference>
<dbReference type="InterPro" id="IPR035965">
    <property type="entry name" value="PAS-like_dom_sf"/>
</dbReference>
<dbReference type="CDD" id="cd00082">
    <property type="entry name" value="HisKA"/>
    <property type="match status" value="1"/>
</dbReference>
<dbReference type="CDD" id="cd16922">
    <property type="entry name" value="HATPase_EvgS-ArcB-TorS-like"/>
    <property type="match status" value="1"/>
</dbReference>
<dbReference type="Gene3D" id="3.30.450.20">
    <property type="entry name" value="PAS domain"/>
    <property type="match status" value="1"/>
</dbReference>
<dbReference type="Gene3D" id="3.40.50.2300">
    <property type="match status" value="1"/>
</dbReference>
<dbReference type="Pfam" id="PF00512">
    <property type="entry name" value="HisKA"/>
    <property type="match status" value="1"/>
</dbReference>
<evidence type="ECO:0000256" key="1">
    <source>
        <dbReference type="ARBA" id="ARBA00000085"/>
    </source>
</evidence>
<keyword evidence="5 13" id="KW-0597">Phosphoprotein</keyword>
<comment type="subcellular location">
    <subcellularLocation>
        <location evidence="2">Cell membrane</location>
        <topology evidence="2">Multi-pass membrane protein</topology>
    </subcellularLocation>
</comment>
<dbReference type="InterPro" id="IPR003594">
    <property type="entry name" value="HATPase_dom"/>
</dbReference>
<name>A0AAP2G4Y5_9BACT</name>
<dbReference type="Gene3D" id="3.30.565.10">
    <property type="entry name" value="Histidine kinase-like ATPase, C-terminal domain"/>
    <property type="match status" value="1"/>
</dbReference>
<feature type="domain" description="Response regulatory" evidence="16">
    <location>
        <begin position="564"/>
        <end position="679"/>
    </location>
</feature>
<dbReference type="SMART" id="SM00448">
    <property type="entry name" value="REC"/>
    <property type="match status" value="1"/>
</dbReference>
<dbReference type="InterPro" id="IPR001789">
    <property type="entry name" value="Sig_transdc_resp-reg_receiver"/>
</dbReference>
<dbReference type="SMART" id="SM00388">
    <property type="entry name" value="HisKA"/>
    <property type="match status" value="1"/>
</dbReference>
<dbReference type="CDD" id="cd17546">
    <property type="entry name" value="REC_hyHK_CKI1_RcsC-like"/>
    <property type="match status" value="1"/>
</dbReference>
<evidence type="ECO:0000256" key="4">
    <source>
        <dbReference type="ARBA" id="ARBA00022475"/>
    </source>
</evidence>
<evidence type="ECO:0000259" key="16">
    <source>
        <dbReference type="PROSITE" id="PS50110"/>
    </source>
</evidence>
<keyword evidence="4" id="KW-1003">Cell membrane</keyword>
<evidence type="ECO:0000256" key="12">
    <source>
        <dbReference type="PROSITE-ProRule" id="PRU00110"/>
    </source>
</evidence>
<accession>A0AAP2G4Y5</accession>
<organism evidence="18 19">
    <name type="scientific">Litoribacter ruber</name>
    <dbReference type="NCBI Taxonomy" id="702568"/>
    <lineage>
        <taxon>Bacteria</taxon>
        <taxon>Pseudomonadati</taxon>
        <taxon>Bacteroidota</taxon>
        <taxon>Cytophagia</taxon>
        <taxon>Cytophagales</taxon>
        <taxon>Cyclobacteriaceae</taxon>
        <taxon>Litoribacter</taxon>
    </lineage>
</organism>
<dbReference type="InterPro" id="IPR004358">
    <property type="entry name" value="Sig_transdc_His_kin-like_C"/>
</dbReference>
<dbReference type="SMART" id="SM00387">
    <property type="entry name" value="HATPase_c"/>
    <property type="match status" value="1"/>
</dbReference>
<dbReference type="EMBL" id="JAHCMY010000005">
    <property type="protein sequence ID" value="MBS9524511.1"/>
    <property type="molecule type" value="Genomic_DNA"/>
</dbReference>
<feature type="modified residue" description="Phosphohistidine" evidence="12">
    <location>
        <position position="748"/>
    </location>
</feature>
<comment type="caution">
    <text evidence="18">The sequence shown here is derived from an EMBL/GenBank/DDBJ whole genome shotgun (WGS) entry which is preliminary data.</text>
</comment>
<proteinExistence type="predicted"/>
<dbReference type="SUPFAM" id="SSF55785">
    <property type="entry name" value="PYP-like sensor domain (PAS domain)"/>
    <property type="match status" value="1"/>
</dbReference>
<dbReference type="InterPro" id="IPR036641">
    <property type="entry name" value="HPT_dom_sf"/>
</dbReference>
<feature type="domain" description="HPt" evidence="17">
    <location>
        <begin position="709"/>
        <end position="807"/>
    </location>
</feature>
<dbReference type="PROSITE" id="PS50109">
    <property type="entry name" value="HIS_KIN"/>
    <property type="match status" value="1"/>
</dbReference>
<dbReference type="PRINTS" id="PR00344">
    <property type="entry name" value="BCTRLSENSOR"/>
</dbReference>
<feature type="domain" description="Histidine kinase" evidence="15">
    <location>
        <begin position="313"/>
        <end position="541"/>
    </location>
</feature>
<dbReference type="SUPFAM" id="SSF47384">
    <property type="entry name" value="Homodimeric domain of signal transducing histidine kinase"/>
    <property type="match status" value="1"/>
</dbReference>
<evidence type="ECO:0000256" key="9">
    <source>
        <dbReference type="ARBA" id="ARBA00022989"/>
    </source>
</evidence>
<dbReference type="Gene3D" id="1.20.120.160">
    <property type="entry name" value="HPT domain"/>
    <property type="match status" value="1"/>
</dbReference>
<dbReference type="Proteomes" id="UP001319104">
    <property type="component" value="Unassembled WGS sequence"/>
</dbReference>
<dbReference type="GO" id="GO:0005886">
    <property type="term" value="C:plasma membrane"/>
    <property type="evidence" value="ECO:0007669"/>
    <property type="project" value="UniProtKB-SubCell"/>
</dbReference>
<dbReference type="SUPFAM" id="SSF55874">
    <property type="entry name" value="ATPase domain of HSP90 chaperone/DNA topoisomerase II/histidine kinase"/>
    <property type="match status" value="1"/>
</dbReference>
<evidence type="ECO:0000256" key="11">
    <source>
        <dbReference type="ARBA" id="ARBA00023136"/>
    </source>
</evidence>
<gene>
    <name evidence="18" type="ORF">KI659_10840</name>
</gene>
<keyword evidence="14" id="KW-0175">Coiled coil</keyword>
<dbReference type="PANTHER" id="PTHR45339:SF1">
    <property type="entry name" value="HYBRID SIGNAL TRANSDUCTION HISTIDINE KINASE J"/>
    <property type="match status" value="1"/>
</dbReference>
<dbReference type="InterPro" id="IPR011006">
    <property type="entry name" value="CheY-like_superfamily"/>
</dbReference>
<evidence type="ECO:0000256" key="13">
    <source>
        <dbReference type="PROSITE-ProRule" id="PRU00169"/>
    </source>
</evidence>
<keyword evidence="6" id="KW-0812">Transmembrane</keyword>
<dbReference type="PROSITE" id="PS50894">
    <property type="entry name" value="HPT"/>
    <property type="match status" value="1"/>
</dbReference>
<protein>
    <recommendedName>
        <fullName evidence="3">histidine kinase</fullName>
        <ecNumber evidence="3">2.7.13.3</ecNumber>
    </recommendedName>
</protein>
<evidence type="ECO:0000259" key="17">
    <source>
        <dbReference type="PROSITE" id="PS50894"/>
    </source>
</evidence>
<dbReference type="AlphaFoldDB" id="A0AAP2G4Y5"/>
<evidence type="ECO:0000256" key="7">
    <source>
        <dbReference type="ARBA" id="ARBA00022741"/>
    </source>
</evidence>
<reference evidence="18 19" key="1">
    <citation type="submission" date="2021-05" db="EMBL/GenBank/DDBJ databases">
        <authorList>
            <person name="Zhang Z.D."/>
            <person name="Osman G."/>
        </authorList>
    </citation>
    <scope>NUCLEOTIDE SEQUENCE [LARGE SCALE GENOMIC DNA]</scope>
    <source>
        <strain evidence="18 19">KCTC 32217</strain>
    </source>
</reference>
<evidence type="ECO:0000256" key="3">
    <source>
        <dbReference type="ARBA" id="ARBA00012438"/>
    </source>
</evidence>
<keyword evidence="10" id="KW-0902">Two-component regulatory system</keyword>
<feature type="modified residue" description="4-aspartylphosphate" evidence="13">
    <location>
        <position position="613"/>
    </location>
</feature>
<evidence type="ECO:0000256" key="2">
    <source>
        <dbReference type="ARBA" id="ARBA00004651"/>
    </source>
</evidence>
<keyword evidence="9" id="KW-1133">Transmembrane helix</keyword>
<keyword evidence="8" id="KW-0067">ATP-binding</keyword>
<keyword evidence="11" id="KW-0472">Membrane</keyword>
<evidence type="ECO:0000256" key="14">
    <source>
        <dbReference type="SAM" id="Coils"/>
    </source>
</evidence>
<dbReference type="InterPro" id="IPR008207">
    <property type="entry name" value="Sig_transdc_His_kin_Hpt_dom"/>
</dbReference>
<dbReference type="InterPro" id="IPR036890">
    <property type="entry name" value="HATPase_C_sf"/>
</dbReference>
<dbReference type="InterPro" id="IPR005467">
    <property type="entry name" value="His_kinase_dom"/>
</dbReference>
<dbReference type="GO" id="GO:0000155">
    <property type="term" value="F:phosphorelay sensor kinase activity"/>
    <property type="evidence" value="ECO:0007669"/>
    <property type="project" value="InterPro"/>
</dbReference>
<dbReference type="EC" id="2.7.13.3" evidence="3"/>
<evidence type="ECO:0000259" key="15">
    <source>
        <dbReference type="PROSITE" id="PS50109"/>
    </source>
</evidence>
<keyword evidence="19" id="KW-1185">Reference proteome</keyword>
<evidence type="ECO:0000256" key="10">
    <source>
        <dbReference type="ARBA" id="ARBA00023012"/>
    </source>
</evidence>
<evidence type="ECO:0000313" key="18">
    <source>
        <dbReference type="EMBL" id="MBS9524511.1"/>
    </source>
</evidence>
<evidence type="ECO:0000256" key="5">
    <source>
        <dbReference type="ARBA" id="ARBA00022553"/>
    </source>
</evidence>
<dbReference type="Gene3D" id="1.10.287.130">
    <property type="match status" value="1"/>
</dbReference>